<reference evidence="2" key="1">
    <citation type="submission" date="2023-07" db="EMBL/GenBank/DDBJ databases">
        <title>Fictibacillus sp. isolated from freshwater pond.</title>
        <authorList>
            <person name="Kirdat K."/>
            <person name="Bhat A."/>
            <person name="Mourya A."/>
            <person name="Yadav A."/>
        </authorList>
    </citation>
    <scope>NUCLEOTIDE SEQUENCE</scope>
    <source>
        <strain evidence="2">NE201</strain>
    </source>
</reference>
<dbReference type="Proteomes" id="UP001172721">
    <property type="component" value="Unassembled WGS sequence"/>
</dbReference>
<feature type="compositionally biased region" description="Polar residues" evidence="1">
    <location>
        <begin position="61"/>
        <end position="71"/>
    </location>
</feature>
<dbReference type="RefSeq" id="WP_301166157.1">
    <property type="nucleotide sequence ID" value="NZ_JAUHTR010000005.1"/>
</dbReference>
<proteinExistence type="predicted"/>
<protein>
    <submittedName>
        <fullName evidence="2">Uncharacterized protein</fullName>
    </submittedName>
</protein>
<dbReference type="EMBL" id="JAUHTR010000005">
    <property type="protein sequence ID" value="MDN4525118.1"/>
    <property type="molecule type" value="Genomic_DNA"/>
</dbReference>
<comment type="caution">
    <text evidence="2">The sequence shown here is derived from an EMBL/GenBank/DDBJ whole genome shotgun (WGS) entry which is preliminary data.</text>
</comment>
<feature type="compositionally biased region" description="Low complexity" evidence="1">
    <location>
        <begin position="72"/>
        <end position="165"/>
    </location>
</feature>
<evidence type="ECO:0000256" key="1">
    <source>
        <dbReference type="SAM" id="MobiDB-lite"/>
    </source>
</evidence>
<evidence type="ECO:0000313" key="2">
    <source>
        <dbReference type="EMBL" id="MDN4525118.1"/>
    </source>
</evidence>
<keyword evidence="3" id="KW-1185">Reference proteome</keyword>
<gene>
    <name evidence="2" type="ORF">QYB97_11550</name>
</gene>
<feature type="region of interest" description="Disordered" evidence="1">
    <location>
        <begin position="61"/>
        <end position="165"/>
    </location>
</feature>
<evidence type="ECO:0000313" key="3">
    <source>
        <dbReference type="Proteomes" id="UP001172721"/>
    </source>
</evidence>
<sequence>MQKRDRCEECKHKSCICNKNSLFFPCEKCKKEKCNCKKQLGAEVDLIQKDIELTQGQAQTLGNQDQTATESQGLTQGDLTQTGTESQGQTLGDQTQTGTESQSQTMGDQTQTNSQGQSGSTLTQTQNPTQTGGTVTQEQNPTQTQTGTATQTQQANPTNNGTADVTQTVSGVTVNVPVTVDVSCGCNEKKEKFGSKNNKDCCDCCARALGNLLRQIQPIQITNLETINIYLTNGLALPANPIPGQTITNVNDCATVSFATGPVVTTPSTIAQLCKVAGFSTTGANLVAFLTNFANTCTNNTGDTCGCGCGKFDCGNQFCNCNTCANGIGAQLSLLTGAVVNLIIEGVPTAINGVRILKVCDCLAFFIDDAASTIYVFTLCSIEAFTPATTTSTPLQPPQTPPGTPIITLLPCCSESSHKRRKRRK</sequence>
<accession>A0ABT8HWF4</accession>
<name>A0ABT8HWF4_9BACL</name>
<organism evidence="2 3">
    <name type="scientific">Fictibacillus fluitans</name>
    <dbReference type="NCBI Taxonomy" id="3058422"/>
    <lineage>
        <taxon>Bacteria</taxon>
        <taxon>Bacillati</taxon>
        <taxon>Bacillota</taxon>
        <taxon>Bacilli</taxon>
        <taxon>Bacillales</taxon>
        <taxon>Fictibacillaceae</taxon>
        <taxon>Fictibacillus</taxon>
    </lineage>
</organism>